<dbReference type="SUPFAM" id="SSF52279">
    <property type="entry name" value="Beta-D-glucan exohydrolase, C-terminal domain"/>
    <property type="match status" value="1"/>
</dbReference>
<keyword evidence="3" id="KW-0119">Carbohydrate metabolism</keyword>
<dbReference type="PANTHER" id="PTHR42715">
    <property type="entry name" value="BETA-GLUCOSIDASE"/>
    <property type="match status" value="1"/>
</dbReference>
<dbReference type="EMBL" id="JAFBBO010000001">
    <property type="protein sequence ID" value="MBM7478033.1"/>
    <property type="molecule type" value="Genomic_DNA"/>
</dbReference>
<evidence type="ECO:0000256" key="1">
    <source>
        <dbReference type="ARBA" id="ARBA00005336"/>
    </source>
</evidence>
<gene>
    <name evidence="7" type="ORF">JOD49_000953</name>
</gene>
<dbReference type="Gene3D" id="3.40.50.1700">
    <property type="entry name" value="Glycoside hydrolase family 3 C-terminal domain"/>
    <property type="match status" value="1"/>
</dbReference>
<dbReference type="InterPro" id="IPR050288">
    <property type="entry name" value="Cellulose_deg_GH3"/>
</dbReference>
<evidence type="ECO:0000313" key="8">
    <source>
        <dbReference type="Proteomes" id="UP000698059"/>
    </source>
</evidence>
<evidence type="ECO:0000259" key="6">
    <source>
        <dbReference type="SMART" id="SM01217"/>
    </source>
</evidence>
<evidence type="ECO:0000256" key="4">
    <source>
        <dbReference type="RuleBase" id="RU361161"/>
    </source>
</evidence>
<name>A0ABS2LC81_9CELL</name>
<dbReference type="RefSeq" id="WP_307822391.1">
    <property type="nucleotide sequence ID" value="NZ_BAAAVF010000002.1"/>
</dbReference>
<keyword evidence="8" id="KW-1185">Reference proteome</keyword>
<dbReference type="InterPro" id="IPR036881">
    <property type="entry name" value="Glyco_hydro_3_C_sf"/>
</dbReference>
<feature type="domain" description="Fibronectin type III-like" evidence="6">
    <location>
        <begin position="607"/>
        <end position="679"/>
    </location>
</feature>
<dbReference type="InterPro" id="IPR036962">
    <property type="entry name" value="Glyco_hydro_3_N_sf"/>
</dbReference>
<sequence length="838" mass="89500">MLTPDARRRARSEMTLTEKASLTSGANFWNTKPVDRLGVPSIMLTDGPHGLRKQGGAADHLGLNASIPATCFPTAATLANSWDPGLVERVGEALGAEAAAENVSVLLGPGLNIKRNPLAGRNFEYFSEDPLLAGRLAAAQIRGIQSRGVAASAKHFAVNSQETHRMTMDEVVDERALHETYLEAFRIAVTEGRPWTVMSSYNKVNGTYANEHRELLDEILRKRWGFDGLVVTDWGGNNDRVAGLVAGNALEMPSTDGATDAEVVRAVEEGSLDEAVLDARVDELLTLIERTERARAHTAATTPDGATLAGSARTPDGAAPVDLDAHHELAVEAARRSVVLLRNARGTLPLGPHSGRVAVIGDFAADPRFQGAGSSLVNPTRVDVPLDALRASGLDVVGYEQGFARRDAGRGAWDSASSARRRRRAVHLAERADVVLLFLGLDESAEAEGVDRTHLRIARNQLALTRELTALGVPVVVVLAGGAPVELPFAEHVDAIVHGYLGGQGGGQAIADVLTGRADPAGRLAETYPLRYTDVPSSATFGRTEATSEHRESIYVGYRYADKVGLPVRYPFGHGLSYTTFEHSDLVADRESVQVTVTNTGDRAGTETVQVYVEAPGAAEGEFRAPRELAGFAKVTLEPGESATVTVDLAEHAFAAYDTGAHEWRTVPGTYTVQVGASSRDLRLSAPVVVDGEPWAPDTTGLPHYVSGQVDRVPAAEFAALLGRTPPPADWPAGSPLTRADIIAQARGRGGVGGLLVRLIDTAGRLLMLLGRPHAANNTRFVLDLPFRSVSRMSAGTVDEAMLDGLLLMVNGRFWRGVRRLVPAWRAHAMAARARKKD</sequence>
<dbReference type="Gene3D" id="2.60.40.10">
    <property type="entry name" value="Immunoglobulins"/>
    <property type="match status" value="1"/>
</dbReference>
<proteinExistence type="inferred from homology"/>
<comment type="caution">
    <text evidence="7">The sequence shown here is derived from an EMBL/GenBank/DDBJ whole genome shotgun (WGS) entry which is preliminary data.</text>
</comment>
<evidence type="ECO:0000256" key="2">
    <source>
        <dbReference type="ARBA" id="ARBA00022801"/>
    </source>
</evidence>
<evidence type="ECO:0000313" key="7">
    <source>
        <dbReference type="EMBL" id="MBM7478033.1"/>
    </source>
</evidence>
<comment type="similarity">
    <text evidence="1 4">Belongs to the glycosyl hydrolase 3 family.</text>
</comment>
<keyword evidence="2 4" id="KW-0378">Hydrolase</keyword>
<evidence type="ECO:0000256" key="3">
    <source>
        <dbReference type="ARBA" id="ARBA00023277"/>
    </source>
</evidence>
<dbReference type="PRINTS" id="PR00133">
    <property type="entry name" value="GLHYDRLASE3"/>
</dbReference>
<dbReference type="InterPro" id="IPR002772">
    <property type="entry name" value="Glyco_hydro_3_C"/>
</dbReference>
<dbReference type="EC" id="3.2.1.21" evidence="7"/>
<evidence type="ECO:0000256" key="5">
    <source>
        <dbReference type="SAM" id="MobiDB-lite"/>
    </source>
</evidence>
<dbReference type="SMART" id="SM01217">
    <property type="entry name" value="Fn3_like"/>
    <property type="match status" value="1"/>
</dbReference>
<dbReference type="SUPFAM" id="SSF51445">
    <property type="entry name" value="(Trans)glycosidases"/>
    <property type="match status" value="1"/>
</dbReference>
<dbReference type="InterPro" id="IPR001764">
    <property type="entry name" value="Glyco_hydro_3_N"/>
</dbReference>
<keyword evidence="4 7" id="KW-0326">Glycosidase</keyword>
<protein>
    <submittedName>
        <fullName evidence="7">Beta-glucosidase</fullName>
        <ecNumber evidence="7">3.2.1.21</ecNumber>
    </submittedName>
</protein>
<dbReference type="Pfam" id="PF14310">
    <property type="entry name" value="Fn3-like"/>
    <property type="match status" value="1"/>
</dbReference>
<dbReference type="Pfam" id="PF01915">
    <property type="entry name" value="Glyco_hydro_3_C"/>
    <property type="match status" value="1"/>
</dbReference>
<reference evidence="7 8" key="1">
    <citation type="submission" date="2021-01" db="EMBL/GenBank/DDBJ databases">
        <title>Sequencing the genomes of 1000 actinobacteria strains.</title>
        <authorList>
            <person name="Klenk H.-P."/>
        </authorList>
    </citation>
    <scope>NUCLEOTIDE SEQUENCE [LARGE SCALE GENOMIC DNA]</scope>
    <source>
        <strain evidence="7 8">DSM 46000</strain>
    </source>
</reference>
<dbReference type="Gene3D" id="3.20.20.300">
    <property type="entry name" value="Glycoside hydrolase, family 3, N-terminal domain"/>
    <property type="match status" value="1"/>
</dbReference>
<dbReference type="GO" id="GO:0008422">
    <property type="term" value="F:beta-glucosidase activity"/>
    <property type="evidence" value="ECO:0007669"/>
    <property type="project" value="UniProtKB-EC"/>
</dbReference>
<dbReference type="Pfam" id="PF00933">
    <property type="entry name" value="Glyco_hydro_3"/>
    <property type="match status" value="1"/>
</dbReference>
<dbReference type="PROSITE" id="PS00775">
    <property type="entry name" value="GLYCOSYL_HYDROL_F3"/>
    <property type="match status" value="1"/>
</dbReference>
<dbReference type="Proteomes" id="UP000698059">
    <property type="component" value="Unassembled WGS sequence"/>
</dbReference>
<organism evidence="7 8">
    <name type="scientific">Oerskovia jenensis</name>
    <dbReference type="NCBI Taxonomy" id="162169"/>
    <lineage>
        <taxon>Bacteria</taxon>
        <taxon>Bacillati</taxon>
        <taxon>Actinomycetota</taxon>
        <taxon>Actinomycetes</taxon>
        <taxon>Micrococcales</taxon>
        <taxon>Cellulomonadaceae</taxon>
        <taxon>Oerskovia</taxon>
    </lineage>
</organism>
<feature type="region of interest" description="Disordered" evidence="5">
    <location>
        <begin position="295"/>
        <end position="317"/>
    </location>
</feature>
<dbReference type="InterPro" id="IPR013783">
    <property type="entry name" value="Ig-like_fold"/>
</dbReference>
<dbReference type="InterPro" id="IPR019800">
    <property type="entry name" value="Glyco_hydro_3_AS"/>
</dbReference>
<dbReference type="InterPro" id="IPR017853">
    <property type="entry name" value="GH"/>
</dbReference>
<dbReference type="InterPro" id="IPR026891">
    <property type="entry name" value="Fn3-like"/>
</dbReference>
<accession>A0ABS2LC81</accession>
<dbReference type="PANTHER" id="PTHR42715:SF10">
    <property type="entry name" value="BETA-GLUCOSIDASE"/>
    <property type="match status" value="1"/>
</dbReference>